<proteinExistence type="inferred from homology"/>
<dbReference type="PANTHER" id="PTHR42760:SF83">
    <property type="entry name" value="(3R)-3-HYDROXYACYL-COA DEHYDROGENASE"/>
    <property type="match status" value="1"/>
</dbReference>
<dbReference type="InterPro" id="IPR036291">
    <property type="entry name" value="NAD(P)-bd_dom_sf"/>
</dbReference>
<dbReference type="GO" id="GO:0048038">
    <property type="term" value="F:quinone binding"/>
    <property type="evidence" value="ECO:0007669"/>
    <property type="project" value="TreeGrafter"/>
</dbReference>
<evidence type="ECO:0000256" key="2">
    <source>
        <dbReference type="ARBA" id="ARBA00022857"/>
    </source>
</evidence>
<dbReference type="Pfam" id="PF13561">
    <property type="entry name" value="adh_short_C2"/>
    <property type="match status" value="1"/>
</dbReference>
<dbReference type="PROSITE" id="PS00061">
    <property type="entry name" value="ADH_SHORT"/>
    <property type="match status" value="1"/>
</dbReference>
<evidence type="ECO:0000256" key="1">
    <source>
        <dbReference type="ARBA" id="ARBA00006484"/>
    </source>
</evidence>
<name>A0A139HNJ5_9PEZI</name>
<dbReference type="PANTHER" id="PTHR42760">
    <property type="entry name" value="SHORT-CHAIN DEHYDROGENASES/REDUCTASES FAMILY MEMBER"/>
    <property type="match status" value="1"/>
</dbReference>
<dbReference type="InterPro" id="IPR002347">
    <property type="entry name" value="SDR_fam"/>
</dbReference>
<dbReference type="AlphaFoldDB" id="A0A139HNJ5"/>
<keyword evidence="3" id="KW-0560">Oxidoreductase</keyword>
<comment type="caution">
    <text evidence="4">The sequence shown here is derived from an EMBL/GenBank/DDBJ whole genome shotgun (WGS) entry which is preliminary data.</text>
</comment>
<sequence>MPDFTNKLCIITGAASGIGRATAIKMASHGSTLALSDINTKGLEETQAACQNPETHKIETLDVGSSAAVNTYIAKIIGGNARIDFVFNCAGVNPTAYRLTETTDEYWEKLINTNLRGTYNMTRACIPHMTSGSSFVNVSSIMGTGVAPEFAIYCATKWGVVGFTKAMALELGPKNIRINAVAPGYIDTPSNAGVVAGAEAVRRQEAKVAMGRMGTAEEVADVVCFLFSDEARYVNGSVVEIHGGLLN</sequence>
<dbReference type="Gene3D" id="3.40.50.720">
    <property type="entry name" value="NAD(P)-binding Rossmann-like Domain"/>
    <property type="match status" value="1"/>
</dbReference>
<evidence type="ECO:0000313" key="5">
    <source>
        <dbReference type="Proteomes" id="UP000070133"/>
    </source>
</evidence>
<dbReference type="PRINTS" id="PR00080">
    <property type="entry name" value="SDRFAMILY"/>
</dbReference>
<comment type="similarity">
    <text evidence="1">Belongs to the short-chain dehydrogenases/reductases (SDR) family.</text>
</comment>
<dbReference type="SUPFAM" id="SSF51735">
    <property type="entry name" value="NAD(P)-binding Rossmann-fold domains"/>
    <property type="match status" value="1"/>
</dbReference>
<dbReference type="STRING" id="321146.A0A139HNJ5"/>
<dbReference type="InterPro" id="IPR020904">
    <property type="entry name" value="Sc_DH/Rdtase_CS"/>
</dbReference>
<dbReference type="GO" id="GO:0016616">
    <property type="term" value="F:oxidoreductase activity, acting on the CH-OH group of donors, NAD or NADP as acceptor"/>
    <property type="evidence" value="ECO:0007669"/>
    <property type="project" value="TreeGrafter"/>
</dbReference>
<evidence type="ECO:0000256" key="3">
    <source>
        <dbReference type="ARBA" id="ARBA00023002"/>
    </source>
</evidence>
<protein>
    <submittedName>
        <fullName evidence="4">Uncharacterized protein</fullName>
    </submittedName>
</protein>
<dbReference type="FunFam" id="3.40.50.720:FF:000084">
    <property type="entry name" value="Short-chain dehydrogenase reductase"/>
    <property type="match status" value="1"/>
</dbReference>
<dbReference type="GO" id="GO:0006633">
    <property type="term" value="P:fatty acid biosynthetic process"/>
    <property type="evidence" value="ECO:0007669"/>
    <property type="project" value="TreeGrafter"/>
</dbReference>
<dbReference type="PRINTS" id="PR00081">
    <property type="entry name" value="GDHRDH"/>
</dbReference>
<keyword evidence="5" id="KW-1185">Reference proteome</keyword>
<gene>
    <name evidence="4" type="ORF">AC578_9234</name>
</gene>
<dbReference type="CDD" id="cd05233">
    <property type="entry name" value="SDR_c"/>
    <property type="match status" value="1"/>
</dbReference>
<organism evidence="4 5">
    <name type="scientific">Pseudocercospora eumusae</name>
    <dbReference type="NCBI Taxonomy" id="321146"/>
    <lineage>
        <taxon>Eukaryota</taxon>
        <taxon>Fungi</taxon>
        <taxon>Dikarya</taxon>
        <taxon>Ascomycota</taxon>
        <taxon>Pezizomycotina</taxon>
        <taxon>Dothideomycetes</taxon>
        <taxon>Dothideomycetidae</taxon>
        <taxon>Mycosphaerellales</taxon>
        <taxon>Mycosphaerellaceae</taxon>
        <taxon>Pseudocercospora</taxon>
    </lineage>
</organism>
<accession>A0A139HNJ5</accession>
<keyword evidence="2" id="KW-0521">NADP</keyword>
<dbReference type="Proteomes" id="UP000070133">
    <property type="component" value="Unassembled WGS sequence"/>
</dbReference>
<reference evidence="4 5" key="1">
    <citation type="submission" date="2015-07" db="EMBL/GenBank/DDBJ databases">
        <title>Comparative genomics of the Sigatoka disease complex on banana suggests a link between parallel evolutionary changes in Pseudocercospora fijiensis and Pseudocercospora eumusae and increased virulence on the banana host.</title>
        <authorList>
            <person name="Chang T.-C."/>
            <person name="Salvucci A."/>
            <person name="Crous P.W."/>
            <person name="Stergiopoulos I."/>
        </authorList>
    </citation>
    <scope>NUCLEOTIDE SEQUENCE [LARGE SCALE GENOMIC DNA]</scope>
    <source>
        <strain evidence="4 5">CBS 114824</strain>
    </source>
</reference>
<evidence type="ECO:0000313" key="4">
    <source>
        <dbReference type="EMBL" id="KXT03962.1"/>
    </source>
</evidence>
<dbReference type="EMBL" id="LFZN01000025">
    <property type="protein sequence ID" value="KXT03962.1"/>
    <property type="molecule type" value="Genomic_DNA"/>
</dbReference>